<evidence type="ECO:0000313" key="3">
    <source>
        <dbReference type="Proteomes" id="UP000323136"/>
    </source>
</evidence>
<name>A0A5S5DY10_9FLAO</name>
<dbReference type="Proteomes" id="UP000323136">
    <property type="component" value="Unassembled WGS sequence"/>
</dbReference>
<dbReference type="PROSITE" id="PS51186">
    <property type="entry name" value="GNAT"/>
    <property type="match status" value="1"/>
</dbReference>
<reference evidence="2 3" key="1">
    <citation type="submission" date="2019-07" db="EMBL/GenBank/DDBJ databases">
        <title>Genomic Encyclopedia of Type Strains, Phase IV (KMG-IV): sequencing the most valuable type-strain genomes for metagenomic binning, comparative biology and taxonomic classification.</title>
        <authorList>
            <person name="Goeker M."/>
        </authorList>
    </citation>
    <scope>NUCLEOTIDE SEQUENCE [LARGE SCALE GENOMIC DNA]</scope>
    <source>
        <strain evidence="2 3">DSM 18961</strain>
    </source>
</reference>
<dbReference type="GO" id="GO:0016747">
    <property type="term" value="F:acyltransferase activity, transferring groups other than amino-acyl groups"/>
    <property type="evidence" value="ECO:0007669"/>
    <property type="project" value="InterPro"/>
</dbReference>
<dbReference type="SUPFAM" id="SSF55729">
    <property type="entry name" value="Acyl-CoA N-acyltransferases (Nat)"/>
    <property type="match status" value="1"/>
</dbReference>
<keyword evidence="2" id="KW-0808">Transferase</keyword>
<evidence type="ECO:0000313" key="2">
    <source>
        <dbReference type="EMBL" id="TYP99926.1"/>
    </source>
</evidence>
<comment type="caution">
    <text evidence="2">The sequence shown here is derived from an EMBL/GenBank/DDBJ whole genome shotgun (WGS) entry which is preliminary data.</text>
</comment>
<organism evidence="2 3">
    <name type="scientific">Tenacibaculum adriaticum</name>
    <dbReference type="NCBI Taxonomy" id="413713"/>
    <lineage>
        <taxon>Bacteria</taxon>
        <taxon>Pseudomonadati</taxon>
        <taxon>Bacteroidota</taxon>
        <taxon>Flavobacteriia</taxon>
        <taxon>Flavobacteriales</taxon>
        <taxon>Flavobacteriaceae</taxon>
        <taxon>Tenacibaculum</taxon>
    </lineage>
</organism>
<dbReference type="InterPro" id="IPR000182">
    <property type="entry name" value="GNAT_dom"/>
</dbReference>
<dbReference type="Gene3D" id="3.40.630.30">
    <property type="match status" value="1"/>
</dbReference>
<keyword evidence="3" id="KW-1185">Reference proteome</keyword>
<gene>
    <name evidence="2" type="ORF">C7447_101534</name>
</gene>
<sequence length="179" mass="20543">MVAYKITSTREELEQILNLQQKNLLKNLSEEEKKEQGFVTVEHTLGILQNMHDVQPHIIATHQNKVVGYALSMHQSFKNDIPVLVPMFDVIEKTVENSLNYIVMGQICIDKDYRGKGIFRGLYDKMKKEVFKNFDAIITEVDALNTRSSNAHKAIGFKELVKYESGGQLWELIIIETNS</sequence>
<dbReference type="InterPro" id="IPR016181">
    <property type="entry name" value="Acyl_CoA_acyltransferase"/>
</dbReference>
<dbReference type="Pfam" id="PF00583">
    <property type="entry name" value="Acetyltransf_1"/>
    <property type="match status" value="1"/>
</dbReference>
<dbReference type="RefSeq" id="WP_148868622.1">
    <property type="nucleotide sequence ID" value="NZ_VNIA01000001.1"/>
</dbReference>
<dbReference type="OrthoDB" id="5109343at2"/>
<accession>A0A5S5DY10</accession>
<feature type="domain" description="N-acetyltransferase" evidence="1">
    <location>
        <begin position="1"/>
        <end position="176"/>
    </location>
</feature>
<protein>
    <submittedName>
        <fullName evidence="2">Acetyltransferase (GNAT) family protein</fullName>
    </submittedName>
</protein>
<dbReference type="AlphaFoldDB" id="A0A5S5DY10"/>
<evidence type="ECO:0000259" key="1">
    <source>
        <dbReference type="PROSITE" id="PS51186"/>
    </source>
</evidence>
<proteinExistence type="predicted"/>
<dbReference type="CDD" id="cd04301">
    <property type="entry name" value="NAT_SF"/>
    <property type="match status" value="1"/>
</dbReference>
<dbReference type="EMBL" id="VNIA01000001">
    <property type="protein sequence ID" value="TYP99926.1"/>
    <property type="molecule type" value="Genomic_DNA"/>
</dbReference>